<proteinExistence type="inferred from homology"/>
<dbReference type="Pfam" id="PF00722">
    <property type="entry name" value="Glyco_hydro_16"/>
    <property type="match status" value="1"/>
</dbReference>
<name>A0A166B3D7_EXIGL</name>
<evidence type="ECO:0000259" key="4">
    <source>
        <dbReference type="PROSITE" id="PS51762"/>
    </source>
</evidence>
<feature type="region of interest" description="Disordered" evidence="2">
    <location>
        <begin position="1"/>
        <end position="34"/>
    </location>
</feature>
<sequence length="494" mass="54952">MDSPFGETTPFTFSSPAPAPGSRQGSKASTVEFGKRTSTAAGANGSLFGGFGGFSSAAPKPANGTSFVSPFEKAPVPKASALKGDVTPPIHRATARKEFTSSRLAGEVHKPWLEKRDGRETAARWLYIAFSLTGIIGGAVLAFFNYQKVPRLGNVCLVLEDNFDKLDPNVWLQEVEVGGYGNGQFEWTTSSTNNSFVEDGILYIVPTLTEDHLGHDAIFNGVNMTVDGCTAAKAPNTSSCIVYSNSTEGKVINPVQSARLSTRISHSVKYGRIEVRARLPTGDWLWPAIWMLPTNSTYGEWPASGEIDIMESRGNGWKYGAMGADWITSTIHWGPLTGFDRSYKTTGTWQDRHGIYSDKWHTYVVEWNEEFIWIYLDTRTVRIFNLKFNKPFWDRGDFPPVFNNGTHDEVLPNPWQGASNVAPFDQDFYLILNVAVGGTNGWFPDNIGEKPWFDNSPTAMKDFINAKDKWWPTWPADVKKRGMAIDWVKMYQKC</sequence>
<dbReference type="Gene3D" id="2.60.120.200">
    <property type="match status" value="1"/>
</dbReference>
<dbReference type="InterPro" id="IPR000757">
    <property type="entry name" value="Beta-glucanase-like"/>
</dbReference>
<keyword evidence="6" id="KW-1185">Reference proteome</keyword>
<evidence type="ECO:0000256" key="2">
    <source>
        <dbReference type="SAM" id="MobiDB-lite"/>
    </source>
</evidence>
<keyword evidence="3" id="KW-0812">Transmembrane</keyword>
<protein>
    <submittedName>
        <fullName evidence="5">Concanavalin A-like lectin/glucanase</fullName>
    </submittedName>
</protein>
<evidence type="ECO:0000256" key="3">
    <source>
        <dbReference type="SAM" id="Phobius"/>
    </source>
</evidence>
<evidence type="ECO:0000313" key="5">
    <source>
        <dbReference type="EMBL" id="KZV97549.1"/>
    </source>
</evidence>
<dbReference type="PROSITE" id="PS51762">
    <property type="entry name" value="GH16_2"/>
    <property type="match status" value="1"/>
</dbReference>
<dbReference type="STRING" id="1314781.A0A166B3D7"/>
<dbReference type="InterPro" id="IPR050546">
    <property type="entry name" value="Glycosyl_Hydrlase_16"/>
</dbReference>
<evidence type="ECO:0000256" key="1">
    <source>
        <dbReference type="ARBA" id="ARBA00006865"/>
    </source>
</evidence>
<accession>A0A166B3D7</accession>
<evidence type="ECO:0000313" key="6">
    <source>
        <dbReference type="Proteomes" id="UP000077266"/>
    </source>
</evidence>
<organism evidence="5 6">
    <name type="scientific">Exidia glandulosa HHB12029</name>
    <dbReference type="NCBI Taxonomy" id="1314781"/>
    <lineage>
        <taxon>Eukaryota</taxon>
        <taxon>Fungi</taxon>
        <taxon>Dikarya</taxon>
        <taxon>Basidiomycota</taxon>
        <taxon>Agaricomycotina</taxon>
        <taxon>Agaricomycetes</taxon>
        <taxon>Auriculariales</taxon>
        <taxon>Exidiaceae</taxon>
        <taxon>Exidia</taxon>
    </lineage>
</organism>
<feature type="transmembrane region" description="Helical" evidence="3">
    <location>
        <begin position="125"/>
        <end position="146"/>
    </location>
</feature>
<keyword evidence="5" id="KW-0430">Lectin</keyword>
<dbReference type="InterPro" id="IPR013320">
    <property type="entry name" value="ConA-like_dom_sf"/>
</dbReference>
<dbReference type="EMBL" id="KV425929">
    <property type="protein sequence ID" value="KZV97549.1"/>
    <property type="molecule type" value="Genomic_DNA"/>
</dbReference>
<dbReference type="GO" id="GO:0030246">
    <property type="term" value="F:carbohydrate binding"/>
    <property type="evidence" value="ECO:0007669"/>
    <property type="project" value="UniProtKB-KW"/>
</dbReference>
<dbReference type="SUPFAM" id="SSF49899">
    <property type="entry name" value="Concanavalin A-like lectins/glucanases"/>
    <property type="match status" value="1"/>
</dbReference>
<dbReference type="AlphaFoldDB" id="A0A166B3D7"/>
<gene>
    <name evidence="5" type="ORF">EXIGLDRAFT_670085</name>
</gene>
<dbReference type="GO" id="GO:0005975">
    <property type="term" value="P:carbohydrate metabolic process"/>
    <property type="evidence" value="ECO:0007669"/>
    <property type="project" value="InterPro"/>
</dbReference>
<reference evidence="5 6" key="1">
    <citation type="journal article" date="2016" name="Mol. Biol. Evol.">
        <title>Comparative Genomics of Early-Diverging Mushroom-Forming Fungi Provides Insights into the Origins of Lignocellulose Decay Capabilities.</title>
        <authorList>
            <person name="Nagy L.G."/>
            <person name="Riley R."/>
            <person name="Tritt A."/>
            <person name="Adam C."/>
            <person name="Daum C."/>
            <person name="Floudas D."/>
            <person name="Sun H."/>
            <person name="Yadav J.S."/>
            <person name="Pangilinan J."/>
            <person name="Larsson K.H."/>
            <person name="Matsuura K."/>
            <person name="Barry K."/>
            <person name="Labutti K."/>
            <person name="Kuo R."/>
            <person name="Ohm R.A."/>
            <person name="Bhattacharya S.S."/>
            <person name="Shirouzu T."/>
            <person name="Yoshinaga Y."/>
            <person name="Martin F.M."/>
            <person name="Grigoriev I.V."/>
            <person name="Hibbett D.S."/>
        </authorList>
    </citation>
    <scope>NUCLEOTIDE SEQUENCE [LARGE SCALE GENOMIC DNA]</scope>
    <source>
        <strain evidence="5 6">HHB12029</strain>
    </source>
</reference>
<keyword evidence="3" id="KW-1133">Transmembrane helix</keyword>
<dbReference type="InParanoid" id="A0A166B3D7"/>
<dbReference type="OrthoDB" id="4781at2759"/>
<dbReference type="PANTHER" id="PTHR10963:SF55">
    <property type="entry name" value="GLYCOSIDE HYDROLASE FAMILY 16 PROTEIN"/>
    <property type="match status" value="1"/>
</dbReference>
<keyword evidence="3" id="KW-0472">Membrane</keyword>
<feature type="domain" description="GH16" evidence="4">
    <location>
        <begin position="142"/>
        <end position="494"/>
    </location>
</feature>
<dbReference type="GO" id="GO:0004553">
    <property type="term" value="F:hydrolase activity, hydrolyzing O-glycosyl compounds"/>
    <property type="evidence" value="ECO:0007669"/>
    <property type="project" value="InterPro"/>
</dbReference>
<dbReference type="Proteomes" id="UP000077266">
    <property type="component" value="Unassembled WGS sequence"/>
</dbReference>
<dbReference type="PANTHER" id="PTHR10963">
    <property type="entry name" value="GLYCOSYL HYDROLASE-RELATED"/>
    <property type="match status" value="1"/>
</dbReference>
<comment type="similarity">
    <text evidence="1">Belongs to the glycosyl hydrolase 16 family.</text>
</comment>